<gene>
    <name evidence="2" type="ORF">GCM10009001_35710</name>
</gene>
<name>A0ABN1GNQ3_9BACI</name>
<dbReference type="SUPFAM" id="SSF52317">
    <property type="entry name" value="Class I glutamine amidotransferase-like"/>
    <property type="match status" value="1"/>
</dbReference>
<evidence type="ECO:0000313" key="3">
    <source>
        <dbReference type="Proteomes" id="UP001500866"/>
    </source>
</evidence>
<keyword evidence="3" id="KW-1185">Reference proteome</keyword>
<keyword evidence="1" id="KW-0812">Transmembrane</keyword>
<evidence type="ECO:0000313" key="2">
    <source>
        <dbReference type="EMBL" id="GAA0615271.1"/>
    </source>
</evidence>
<comment type="caution">
    <text evidence="2">The sequence shown here is derived from an EMBL/GenBank/DDBJ whole genome shotgun (WGS) entry which is preliminary data.</text>
</comment>
<organism evidence="2 3">
    <name type="scientific">Virgibacillus siamensis</name>
    <dbReference type="NCBI Taxonomy" id="480071"/>
    <lineage>
        <taxon>Bacteria</taxon>
        <taxon>Bacillati</taxon>
        <taxon>Bacillota</taxon>
        <taxon>Bacilli</taxon>
        <taxon>Bacillales</taxon>
        <taxon>Bacillaceae</taxon>
        <taxon>Virgibacillus</taxon>
    </lineage>
</organism>
<keyword evidence="1" id="KW-0472">Membrane</keyword>
<dbReference type="Gene3D" id="3.40.50.880">
    <property type="match status" value="1"/>
</dbReference>
<feature type="transmembrane region" description="Helical" evidence="1">
    <location>
        <begin position="401"/>
        <end position="421"/>
    </location>
</feature>
<keyword evidence="1" id="KW-1133">Transmembrane helix</keyword>
<proteinExistence type="predicted"/>
<evidence type="ECO:0000256" key="1">
    <source>
        <dbReference type="SAM" id="Phobius"/>
    </source>
</evidence>
<accession>A0ABN1GNQ3</accession>
<dbReference type="Proteomes" id="UP001500866">
    <property type="component" value="Unassembled WGS sequence"/>
</dbReference>
<dbReference type="EMBL" id="BAAADS010000025">
    <property type="protein sequence ID" value="GAA0615271.1"/>
    <property type="molecule type" value="Genomic_DNA"/>
</dbReference>
<sequence length="803" mass="88541">MEARGKTMKRHIIIVGLFVLIFTLLGIDYTYTAHADEQDRLEIKVEAGLNGKAKRSEGFPVTLTITNKQEEFTGDLVVTLPAGNKVIPIDIATGTTKSISFALPAMQEMNRFGPRPNQNSQQFHLYAGDWEDGHEVPIDTSLEVTPTYLPPNKLVIGVLSDRPDSLNYLKLTSFYGNNPEVITLEASDIPEDSGGLDALDLLVINDYSVAELPEQKQEAIKNWVRNGGSIATGSEPGLKQQLGTLADILPVTITGKKTVQKIQGFKDLYKKPIQANNLELFKGKIDKDAAVIYKDGSIPLVVEKNIGKGDITQFTFDIGHPALADWKGNDPLWQQIGDGNRQNPGMNSRNVYPGEDLGNIVRTFQSLANFNVSTLVLVFAAYLLVILPVLYFVLKRMDKREWAWIVIPVLAIVSSVGLYTVGAKDRGGAVKTNLMSVISVNEQGLGSGEGAIALLSKGSGSYTLSVNNAFDPFPGERRFRAPSQQQSYSDLPMIEASGNKATVQFRNVEFWSPRSVEVEYPVKKYGQFASNLTHGNGEISGKITNNFDYDFQEIYLISGNDYHKIGGLAAGETKKVNFDVKNKTFFQKPTNQAAYQLFGRPGQLGQQSDEQKKAALLSNAIRNYKDSSRNTPMIIGFTDESLYPVTVNGDETVQNNLHLFMQPAAIQLPEKDTSSLTSEINVPKVSVESGQIYHNGTRQGEQFFEASSGSYLLTYDLPETLSDRSFQLNELRINIKSRRNGLTFSLYNAKNDSYDTVDQNVASFNQKADKKYLHNNQIVLKVSSSADGPIEVPAVTVEGVINP</sequence>
<feature type="transmembrane region" description="Helical" evidence="1">
    <location>
        <begin position="372"/>
        <end position="394"/>
    </location>
</feature>
<protein>
    <recommendedName>
        <fullName evidence="4">DUF4350 domain-containing protein</fullName>
    </recommendedName>
</protein>
<feature type="transmembrane region" description="Helical" evidence="1">
    <location>
        <begin position="12"/>
        <end position="31"/>
    </location>
</feature>
<evidence type="ECO:0008006" key="4">
    <source>
        <dbReference type="Google" id="ProtNLM"/>
    </source>
</evidence>
<reference evidence="2 3" key="1">
    <citation type="journal article" date="2019" name="Int. J. Syst. Evol. Microbiol.">
        <title>The Global Catalogue of Microorganisms (GCM) 10K type strain sequencing project: providing services to taxonomists for standard genome sequencing and annotation.</title>
        <authorList>
            <consortium name="The Broad Institute Genomics Platform"/>
            <consortium name="The Broad Institute Genome Sequencing Center for Infectious Disease"/>
            <person name="Wu L."/>
            <person name="Ma J."/>
        </authorList>
    </citation>
    <scope>NUCLEOTIDE SEQUENCE [LARGE SCALE GENOMIC DNA]</scope>
    <source>
        <strain evidence="2 3">JCM 15395</strain>
    </source>
</reference>
<dbReference type="InterPro" id="IPR029062">
    <property type="entry name" value="Class_I_gatase-like"/>
</dbReference>